<comment type="caution">
    <text evidence="3">The sequence shown here is derived from an EMBL/GenBank/DDBJ whole genome shotgun (WGS) entry which is preliminary data.</text>
</comment>
<feature type="domain" description="Haem-binding uptake Tiki superfamily ChaN" evidence="2">
    <location>
        <begin position="64"/>
        <end position="251"/>
    </location>
</feature>
<dbReference type="Proteomes" id="UP000272193">
    <property type="component" value="Unassembled WGS sequence"/>
</dbReference>
<dbReference type="Pfam" id="PF04187">
    <property type="entry name" value="Cofac_haem_bdg"/>
    <property type="match status" value="1"/>
</dbReference>
<dbReference type="CDD" id="cd14727">
    <property type="entry name" value="ChanN-like"/>
    <property type="match status" value="1"/>
</dbReference>
<protein>
    <submittedName>
        <fullName evidence="3">Putative iron-regulated protein</fullName>
    </submittedName>
</protein>
<keyword evidence="4" id="KW-1185">Reference proteome</keyword>
<gene>
    <name evidence="3" type="ORF">EDC62_1888</name>
</gene>
<proteinExistence type="predicted"/>
<evidence type="ECO:0000259" key="2">
    <source>
        <dbReference type="Pfam" id="PF04187"/>
    </source>
</evidence>
<evidence type="ECO:0000313" key="4">
    <source>
        <dbReference type="Proteomes" id="UP000272193"/>
    </source>
</evidence>
<feature type="chain" id="PRO_5018076498" evidence="1">
    <location>
        <begin position="26"/>
        <end position="306"/>
    </location>
</feature>
<dbReference type="EMBL" id="RKQL01000004">
    <property type="protein sequence ID" value="RPE66814.1"/>
    <property type="molecule type" value="Genomic_DNA"/>
</dbReference>
<dbReference type="Gene3D" id="1.10.8.760">
    <property type="entry name" value="Haem-binding uptake, Tiki superfamily, ChaN, domain 2"/>
    <property type="match status" value="1"/>
</dbReference>
<sequence>MRASGPRSLRHAVLWTAFASLALLAGCGNPAPSRPGPEAVVRRFDVSWADDPANRVARVRPALRSLEPFDLLLVGERHDAPEHQALEATIVQVLAQEQRLAALALEMAERGRSTAGLPRDADDDALRLALAWNDAGWPWPLYAPAIRAAVRAGVPVVGANLPDASIGITSKNRAFDEHLTPANRQKQIQKIREGHCDLLPERAWLPMLRVQTARDAAMAQTLRAAAAPGRVVVLLAGSAHVDRRLGVPGHLDGAERVRSIALYAPSEPGDAPPELDVDAVWITPPRAEADPCAALRERWGQQGHQS</sequence>
<name>A0A3N4V1L8_9BURK</name>
<accession>A0A3N4V1L8</accession>
<keyword evidence="1" id="KW-0732">Signal</keyword>
<feature type="signal peptide" evidence="1">
    <location>
        <begin position="1"/>
        <end position="25"/>
    </location>
</feature>
<dbReference type="SUPFAM" id="SSF159501">
    <property type="entry name" value="EreA/ChaN-like"/>
    <property type="match status" value="1"/>
</dbReference>
<dbReference type="OrthoDB" id="9795827at2"/>
<evidence type="ECO:0000256" key="1">
    <source>
        <dbReference type="SAM" id="SignalP"/>
    </source>
</evidence>
<dbReference type="InterPro" id="IPR007314">
    <property type="entry name" value="Cofac_haem-bd_dom"/>
</dbReference>
<evidence type="ECO:0000313" key="3">
    <source>
        <dbReference type="EMBL" id="RPE66814.1"/>
    </source>
</evidence>
<dbReference type="Gene3D" id="3.40.50.11550">
    <property type="match status" value="1"/>
</dbReference>
<dbReference type="PROSITE" id="PS51257">
    <property type="entry name" value="PROKAR_LIPOPROTEIN"/>
    <property type="match status" value="1"/>
</dbReference>
<reference evidence="3 4" key="1">
    <citation type="submission" date="2018-11" db="EMBL/GenBank/DDBJ databases">
        <title>Genomic Encyclopedia of Type Strains, Phase IV (KMG-IV): sequencing the most valuable type-strain genomes for metagenomic binning, comparative biology and taxonomic classification.</title>
        <authorList>
            <person name="Goeker M."/>
        </authorList>
    </citation>
    <scope>NUCLEOTIDE SEQUENCE [LARGE SCALE GENOMIC DNA]</scope>
    <source>
        <strain evidence="3 4">DSM 101684</strain>
    </source>
</reference>
<dbReference type="AlphaFoldDB" id="A0A3N4V1L8"/>
<organism evidence="3 4">
    <name type="scientific">Tibeticola sediminis</name>
    <dbReference type="NCBI Taxonomy" id="1917811"/>
    <lineage>
        <taxon>Bacteria</taxon>
        <taxon>Pseudomonadati</taxon>
        <taxon>Pseudomonadota</taxon>
        <taxon>Betaproteobacteria</taxon>
        <taxon>Burkholderiales</taxon>
        <taxon>Comamonadaceae</taxon>
        <taxon>Tibeticola</taxon>
    </lineage>
</organism>